<evidence type="ECO:0000313" key="2">
    <source>
        <dbReference type="Proteomes" id="UP000031189"/>
    </source>
</evidence>
<name>A0A0B3VH89_9FIRM</name>
<dbReference type="STRING" id="1577792.QX51_15595"/>
<evidence type="ECO:0000313" key="1">
    <source>
        <dbReference type="EMBL" id="KHS56181.1"/>
    </source>
</evidence>
<comment type="caution">
    <text evidence="1">The sequence shown here is derived from an EMBL/GenBank/DDBJ whole genome shotgun (WGS) entry which is preliminary data.</text>
</comment>
<dbReference type="EMBL" id="JWHR01000121">
    <property type="protein sequence ID" value="KHS56181.1"/>
    <property type="molecule type" value="Genomic_DNA"/>
</dbReference>
<gene>
    <name evidence="1" type="ORF">QX51_15595</name>
</gene>
<dbReference type="AlphaFoldDB" id="A0A0B3VH89"/>
<sequence>MWSSYGVKFKCPTCNETFTVRTKYLLDKDSVTCSCCDYKFPDEVISNIKKSIQYASKAFVFVRDNDLSNKLEFDFLTIPKED</sequence>
<protein>
    <submittedName>
        <fullName evidence="1">Uncharacterized protein</fullName>
    </submittedName>
</protein>
<proteinExistence type="predicted"/>
<keyword evidence="2" id="KW-1185">Reference proteome</keyword>
<reference evidence="1 2" key="1">
    <citation type="submission" date="2014-12" db="EMBL/GenBank/DDBJ databases">
        <title>Draft genome sequence of Terrisporobacter sp. 08-306576, isolated from the blood culture of a bacteremia patient.</title>
        <authorList>
            <person name="Lund L.C."/>
            <person name="Sydenham T.V."/>
            <person name="Hogh S.V."/>
            <person name="Skov M.N."/>
            <person name="Kemp M."/>
            <person name="Justesen U.S."/>
        </authorList>
    </citation>
    <scope>NUCLEOTIDE SEQUENCE [LARGE SCALE GENOMIC DNA]</scope>
    <source>
        <strain evidence="1 2">08-306576</strain>
    </source>
</reference>
<organism evidence="1 2">
    <name type="scientific">Terrisporobacter othiniensis</name>
    <dbReference type="NCBI Taxonomy" id="1577792"/>
    <lineage>
        <taxon>Bacteria</taxon>
        <taxon>Bacillati</taxon>
        <taxon>Bacillota</taxon>
        <taxon>Clostridia</taxon>
        <taxon>Peptostreptococcales</taxon>
        <taxon>Peptostreptococcaceae</taxon>
        <taxon>Terrisporobacter</taxon>
    </lineage>
</organism>
<accession>A0A0B3VH89</accession>
<dbReference type="Proteomes" id="UP000031189">
    <property type="component" value="Unassembled WGS sequence"/>
</dbReference>